<dbReference type="STRING" id="1122991.GCA_000613445_02282"/>
<sequence length="364" mass="41825">MEEKNLLQLVSHFDVQGTVKSVKPLGNGLINDTYKVAMNEEDAPAYVLQRINNAIFKDVELLQSNIEAVTAHLRKKLEEKQVADIDRRVLHFIKAETGKTYWREADDTYWRMMRFIPNAFTYETVNEKYSHAAGLAFGEFEAALVDLPQQLGETIPDFHNMELRARQLKEAVQNNPVKRLSVVESMVEELNRNVEEMCKAEQLHRDGKLPKRICHCDTKVNNMMFDADGNILCVIDLDTVMPSYVFSDYGDFLRTGANFTAEDDPNLANVGFNMDIFKAFTKGYLTSAGAFLTPIEREHLPFAAKLFPFMQCVRFLTDYINGDVYYKIKYPEHNLDRAKNQLALFNSVCSHEEEMKNFIAENSK</sequence>
<evidence type="ECO:0000259" key="1">
    <source>
        <dbReference type="Pfam" id="PF01636"/>
    </source>
</evidence>
<dbReference type="PANTHER" id="PTHR21064">
    <property type="entry name" value="AMINOGLYCOSIDE PHOSPHOTRANSFERASE DOMAIN-CONTAINING PROTEIN-RELATED"/>
    <property type="match status" value="1"/>
</dbReference>
<dbReference type="Gene3D" id="3.90.1200.10">
    <property type="match status" value="1"/>
</dbReference>
<dbReference type="Pfam" id="PF01636">
    <property type="entry name" value="APH"/>
    <property type="match status" value="1"/>
</dbReference>
<dbReference type="InterPro" id="IPR050249">
    <property type="entry name" value="Pseudomonas-type_ThrB"/>
</dbReference>
<evidence type="ECO:0000313" key="2">
    <source>
        <dbReference type="EMBL" id="PXX22113.1"/>
    </source>
</evidence>
<dbReference type="RefSeq" id="WP_025815748.1">
    <property type="nucleotide sequence ID" value="NZ_BAIZ01000010.1"/>
</dbReference>
<feature type="domain" description="Aminoglycoside phosphotransferase" evidence="1">
    <location>
        <begin position="22"/>
        <end position="268"/>
    </location>
</feature>
<dbReference type="Proteomes" id="UP000248314">
    <property type="component" value="Unassembled WGS sequence"/>
</dbReference>
<reference evidence="2 3" key="1">
    <citation type="submission" date="2018-05" db="EMBL/GenBank/DDBJ databases">
        <title>Genomic Encyclopedia of Type Strains, Phase I: the one thousand microbial genomes (KMG-I) project.</title>
        <authorList>
            <person name="Kyrpides N."/>
        </authorList>
    </citation>
    <scope>NUCLEOTIDE SEQUENCE [LARGE SCALE GENOMIC DNA]</scope>
    <source>
        <strain evidence="2 3">DSM 15611</strain>
    </source>
</reference>
<evidence type="ECO:0000313" key="3">
    <source>
        <dbReference type="Proteomes" id="UP000248314"/>
    </source>
</evidence>
<proteinExistence type="predicted"/>
<gene>
    <name evidence="2" type="ORF">EJ73_01331</name>
</gene>
<comment type="caution">
    <text evidence="2">The sequence shown here is derived from an EMBL/GenBank/DDBJ whole genome shotgun (WGS) entry which is preliminary data.</text>
</comment>
<dbReference type="EMBL" id="QJJX01000013">
    <property type="protein sequence ID" value="PXX22113.1"/>
    <property type="molecule type" value="Genomic_DNA"/>
</dbReference>
<keyword evidence="3" id="KW-1185">Reference proteome</keyword>
<keyword evidence="2" id="KW-0418">Kinase</keyword>
<keyword evidence="2" id="KW-0808">Transferase</keyword>
<dbReference type="SUPFAM" id="SSF56112">
    <property type="entry name" value="Protein kinase-like (PK-like)"/>
    <property type="match status" value="1"/>
</dbReference>
<dbReference type="InterPro" id="IPR002575">
    <property type="entry name" value="Aminoglycoside_PTrfase"/>
</dbReference>
<dbReference type="AlphaFoldDB" id="A0A318HV54"/>
<dbReference type="PANTHER" id="PTHR21064:SF5">
    <property type="entry name" value="SLR1880 PROTEIN"/>
    <property type="match status" value="1"/>
</dbReference>
<dbReference type="GO" id="GO:0016301">
    <property type="term" value="F:kinase activity"/>
    <property type="evidence" value="ECO:0007669"/>
    <property type="project" value="UniProtKB-KW"/>
</dbReference>
<dbReference type="OrthoDB" id="526037at2"/>
<organism evidence="2 3">
    <name type="scientific">Hoylesella shahii DSM 15611 = JCM 12083</name>
    <dbReference type="NCBI Taxonomy" id="1122991"/>
    <lineage>
        <taxon>Bacteria</taxon>
        <taxon>Pseudomonadati</taxon>
        <taxon>Bacteroidota</taxon>
        <taxon>Bacteroidia</taxon>
        <taxon>Bacteroidales</taxon>
        <taxon>Prevotellaceae</taxon>
        <taxon>Hoylesella</taxon>
    </lineage>
</organism>
<dbReference type="InterPro" id="IPR011009">
    <property type="entry name" value="Kinase-like_dom_sf"/>
</dbReference>
<name>A0A318HV54_9BACT</name>
<accession>A0A318HV54</accession>
<protein>
    <submittedName>
        <fullName evidence="2">Ser/Thr protein kinase RdoA (MazF antagonist)</fullName>
    </submittedName>
</protein>